<evidence type="ECO:0000256" key="8">
    <source>
        <dbReference type="ARBA" id="ARBA00048617"/>
    </source>
</evidence>
<evidence type="ECO:0000313" key="11">
    <source>
        <dbReference type="EMBL" id="RBP74929.1"/>
    </source>
</evidence>
<protein>
    <recommendedName>
        <fullName evidence="7 9">Uroporphyrinogen-III synthase</fullName>
        <ecNumber evidence="3 9">4.2.1.75</ecNumber>
    </recommendedName>
</protein>
<evidence type="ECO:0000256" key="4">
    <source>
        <dbReference type="ARBA" id="ARBA00023239"/>
    </source>
</evidence>
<reference evidence="12 13" key="1">
    <citation type="submission" date="2018-07" db="EMBL/GenBank/DDBJ databases">
        <title>Freshwater and sediment microbial communities from various areas in North America, analyzing microbe dynamics in response to fracking.</title>
        <authorList>
            <person name="Lamendella R."/>
        </authorList>
    </citation>
    <scope>NUCLEOTIDE SEQUENCE [LARGE SCALE GENOMIC DNA]</scope>
    <source>
        <strain evidence="12 13">114E</strain>
        <strain evidence="11 14">114E_o</strain>
    </source>
</reference>
<comment type="catalytic activity">
    <reaction evidence="8 9">
        <text>hydroxymethylbilane = uroporphyrinogen III + H2O</text>
        <dbReference type="Rhea" id="RHEA:18965"/>
        <dbReference type="ChEBI" id="CHEBI:15377"/>
        <dbReference type="ChEBI" id="CHEBI:57308"/>
        <dbReference type="ChEBI" id="CHEBI:57845"/>
        <dbReference type="EC" id="4.2.1.75"/>
    </reaction>
</comment>
<dbReference type="GO" id="GO:0006782">
    <property type="term" value="P:protoporphyrinogen IX biosynthetic process"/>
    <property type="evidence" value="ECO:0007669"/>
    <property type="project" value="UniProtKB-UniRule"/>
</dbReference>
<evidence type="ECO:0000256" key="3">
    <source>
        <dbReference type="ARBA" id="ARBA00013109"/>
    </source>
</evidence>
<dbReference type="CDD" id="cd06578">
    <property type="entry name" value="HemD"/>
    <property type="match status" value="1"/>
</dbReference>
<dbReference type="EMBL" id="QPJB01000004">
    <property type="protein sequence ID" value="RCW35460.1"/>
    <property type="molecule type" value="Genomic_DNA"/>
</dbReference>
<proteinExistence type="inferred from homology"/>
<evidence type="ECO:0000256" key="5">
    <source>
        <dbReference type="ARBA" id="ARBA00023244"/>
    </source>
</evidence>
<evidence type="ECO:0000313" key="14">
    <source>
        <dbReference type="Proteomes" id="UP000253065"/>
    </source>
</evidence>
<dbReference type="InterPro" id="IPR036108">
    <property type="entry name" value="4pyrrol_syn_uPrphyn_synt_sf"/>
</dbReference>
<gene>
    <name evidence="12" type="ORF">DET51_10477</name>
    <name evidence="11" type="ORF">DET64_10477</name>
</gene>
<evidence type="ECO:0000256" key="7">
    <source>
        <dbReference type="ARBA" id="ARBA00040167"/>
    </source>
</evidence>
<dbReference type="GO" id="GO:0004852">
    <property type="term" value="F:uroporphyrinogen-III synthase activity"/>
    <property type="evidence" value="ECO:0007669"/>
    <property type="project" value="UniProtKB-UniRule"/>
</dbReference>
<name>A0A368V550_MARNT</name>
<comment type="function">
    <text evidence="6 9">Catalyzes cyclization of the linear tetrapyrrole, hydroxymethylbilane, to the macrocyclic uroporphyrinogen III.</text>
</comment>
<dbReference type="RefSeq" id="WP_113879506.1">
    <property type="nucleotide sequence ID" value="NZ_QNSA01000004.1"/>
</dbReference>
<organism evidence="12 13">
    <name type="scientific">Marinobacter nauticus</name>
    <name type="common">Marinobacter hydrocarbonoclasticus</name>
    <name type="synonym">Marinobacter aquaeolei</name>
    <dbReference type="NCBI Taxonomy" id="2743"/>
    <lineage>
        <taxon>Bacteria</taxon>
        <taxon>Pseudomonadati</taxon>
        <taxon>Pseudomonadota</taxon>
        <taxon>Gammaproteobacteria</taxon>
        <taxon>Pseudomonadales</taxon>
        <taxon>Marinobacteraceae</taxon>
        <taxon>Marinobacter</taxon>
    </lineage>
</organism>
<dbReference type="Pfam" id="PF02602">
    <property type="entry name" value="HEM4"/>
    <property type="match status" value="1"/>
</dbReference>
<dbReference type="PANTHER" id="PTHR38042">
    <property type="entry name" value="UROPORPHYRINOGEN-III SYNTHASE, CHLOROPLASTIC"/>
    <property type="match status" value="1"/>
</dbReference>
<evidence type="ECO:0000256" key="9">
    <source>
        <dbReference type="RuleBase" id="RU366031"/>
    </source>
</evidence>
<accession>A0A368V550</accession>
<keyword evidence="4 9" id="KW-0456">Lyase</keyword>
<keyword evidence="14" id="KW-1185">Reference proteome</keyword>
<dbReference type="EC" id="4.2.1.75" evidence="3 9"/>
<evidence type="ECO:0000313" key="12">
    <source>
        <dbReference type="EMBL" id="RCW35460.1"/>
    </source>
</evidence>
<evidence type="ECO:0000256" key="2">
    <source>
        <dbReference type="ARBA" id="ARBA00008133"/>
    </source>
</evidence>
<keyword evidence="5 9" id="KW-0627">Porphyrin biosynthesis</keyword>
<evidence type="ECO:0000259" key="10">
    <source>
        <dbReference type="Pfam" id="PF02602"/>
    </source>
</evidence>
<dbReference type="EMBL" id="QNSA01000004">
    <property type="protein sequence ID" value="RBP74929.1"/>
    <property type="molecule type" value="Genomic_DNA"/>
</dbReference>
<comment type="similarity">
    <text evidence="2 9">Belongs to the uroporphyrinogen-III synthase family.</text>
</comment>
<evidence type="ECO:0000256" key="1">
    <source>
        <dbReference type="ARBA" id="ARBA00004772"/>
    </source>
</evidence>
<feature type="domain" description="Tetrapyrrole biosynthesis uroporphyrinogen III synthase" evidence="10">
    <location>
        <begin position="30"/>
        <end position="255"/>
    </location>
</feature>
<dbReference type="UniPathway" id="UPA00251">
    <property type="reaction ID" value="UER00320"/>
</dbReference>
<sequence>MATPHAEFQQPSELQGRRVLICRPEPEASRLAEAFRKAGADARVMPMMAREPLPETPEQRGILQQLDNFSHIIAVSPYAARRLMEEIDHWWPQLPAGLQWYGVGAGTAAVFREHGLKPRMPAEGWTSEALLALPSLQRVDGEKVLVARGEHGRELIRETLAQRGARITTLPLYRRVLPYYSAKQVKALVADFHPEVVIALSGETLNNLVELGHRYQLALTPDIIVVPAERVAEQARALGFRKPLVPGSLNDDDLVISVASCLSQEAGDNG</sequence>
<dbReference type="PANTHER" id="PTHR38042:SF1">
    <property type="entry name" value="UROPORPHYRINOGEN-III SYNTHASE, CHLOROPLASTIC"/>
    <property type="match status" value="1"/>
</dbReference>
<dbReference type="InterPro" id="IPR039793">
    <property type="entry name" value="UROS/Hem4"/>
</dbReference>
<comment type="pathway">
    <text evidence="1 9">Porphyrin-containing compound metabolism; protoporphyrin-IX biosynthesis; coproporphyrinogen-III from 5-aminolevulinate: step 3/4.</text>
</comment>
<dbReference type="Proteomes" id="UP000252795">
    <property type="component" value="Unassembled WGS sequence"/>
</dbReference>
<dbReference type="InterPro" id="IPR003754">
    <property type="entry name" value="4pyrrol_synth_uPrphyn_synth"/>
</dbReference>
<dbReference type="Gene3D" id="3.40.50.10090">
    <property type="match status" value="2"/>
</dbReference>
<dbReference type="Proteomes" id="UP000253065">
    <property type="component" value="Unassembled WGS sequence"/>
</dbReference>
<dbReference type="SUPFAM" id="SSF69618">
    <property type="entry name" value="HemD-like"/>
    <property type="match status" value="1"/>
</dbReference>
<comment type="caution">
    <text evidence="12">The sequence shown here is derived from an EMBL/GenBank/DDBJ whole genome shotgun (WGS) entry which is preliminary data.</text>
</comment>
<dbReference type="GO" id="GO:0006780">
    <property type="term" value="P:uroporphyrinogen III biosynthetic process"/>
    <property type="evidence" value="ECO:0007669"/>
    <property type="project" value="UniProtKB-UniRule"/>
</dbReference>
<evidence type="ECO:0000256" key="6">
    <source>
        <dbReference type="ARBA" id="ARBA00037589"/>
    </source>
</evidence>
<dbReference type="AlphaFoldDB" id="A0A368V550"/>
<evidence type="ECO:0000313" key="13">
    <source>
        <dbReference type="Proteomes" id="UP000252795"/>
    </source>
</evidence>